<dbReference type="PANTHER" id="PTHR30055">
    <property type="entry name" value="HTH-TYPE TRANSCRIPTIONAL REGULATOR RUTR"/>
    <property type="match status" value="1"/>
</dbReference>
<evidence type="ECO:0000313" key="7">
    <source>
        <dbReference type="Proteomes" id="UP000703038"/>
    </source>
</evidence>
<evidence type="ECO:0000256" key="1">
    <source>
        <dbReference type="ARBA" id="ARBA00023015"/>
    </source>
</evidence>
<evidence type="ECO:0000313" key="6">
    <source>
        <dbReference type="EMBL" id="MBM7415438.1"/>
    </source>
</evidence>
<dbReference type="Proteomes" id="UP000703038">
    <property type="component" value="Unassembled WGS sequence"/>
</dbReference>
<dbReference type="Pfam" id="PF00440">
    <property type="entry name" value="TetR_N"/>
    <property type="match status" value="1"/>
</dbReference>
<proteinExistence type="predicted"/>
<gene>
    <name evidence="6" type="ORF">JOE42_002171</name>
</gene>
<dbReference type="InterPro" id="IPR023772">
    <property type="entry name" value="DNA-bd_HTH_TetR-type_CS"/>
</dbReference>
<dbReference type="PROSITE" id="PS01081">
    <property type="entry name" value="HTH_TETR_1"/>
    <property type="match status" value="1"/>
</dbReference>
<dbReference type="SUPFAM" id="SSF48498">
    <property type="entry name" value="Tetracyclin repressor-like, C-terminal domain"/>
    <property type="match status" value="1"/>
</dbReference>
<dbReference type="PANTHER" id="PTHR30055:SF234">
    <property type="entry name" value="HTH-TYPE TRANSCRIPTIONAL REGULATOR BETI"/>
    <property type="match status" value="1"/>
</dbReference>
<evidence type="ECO:0000259" key="5">
    <source>
        <dbReference type="PROSITE" id="PS50977"/>
    </source>
</evidence>
<dbReference type="PRINTS" id="PR00455">
    <property type="entry name" value="HTHTETR"/>
</dbReference>
<reference evidence="6 7" key="1">
    <citation type="submission" date="2021-01" db="EMBL/GenBank/DDBJ databases">
        <title>Genomics of switchgrass bacterial isolates.</title>
        <authorList>
            <person name="Shade A."/>
        </authorList>
    </citation>
    <scope>NUCLEOTIDE SEQUENCE [LARGE SCALE GENOMIC DNA]</scope>
    <source>
        <strain evidence="6 7">PvP111</strain>
    </source>
</reference>
<dbReference type="InterPro" id="IPR041673">
    <property type="entry name" value="TetR_C_23"/>
</dbReference>
<comment type="caution">
    <text evidence="6">The sequence shown here is derived from an EMBL/GenBank/DDBJ whole genome shotgun (WGS) entry which is preliminary data.</text>
</comment>
<name>A0ABS2KU27_9NOCA</name>
<dbReference type="PROSITE" id="PS50977">
    <property type="entry name" value="HTH_TETR_2"/>
    <property type="match status" value="1"/>
</dbReference>
<feature type="domain" description="HTH tetR-type" evidence="5">
    <location>
        <begin position="5"/>
        <end position="65"/>
    </location>
</feature>
<feature type="DNA-binding region" description="H-T-H motif" evidence="4">
    <location>
        <begin position="28"/>
        <end position="47"/>
    </location>
</feature>
<protein>
    <submittedName>
        <fullName evidence="6">AcrR family transcriptional regulator</fullName>
    </submittedName>
</protein>
<dbReference type="InterPro" id="IPR009057">
    <property type="entry name" value="Homeodomain-like_sf"/>
</dbReference>
<sequence>MARDTATRERLVEVALRLFREDGFQATTMRRIATEAGVSLGNAYYYFAGKDELVHELYLVVQREHRTRAIPLLRDGASLADNLSAVLHAGLDVMHPYRSFGGTFLQSALPLQSTSSPFSPESSAARDMAVDLMRLTLQKSKQRGPASLESRLPTLLWVAYLGVTLHWVTDGSDDQRRTRALVDGLVPVITKTIGLSRLPVARGLLGDIVGLVDTMTSEKGSGR</sequence>
<keyword evidence="3" id="KW-0804">Transcription</keyword>
<dbReference type="Pfam" id="PF17931">
    <property type="entry name" value="TetR_C_23"/>
    <property type="match status" value="1"/>
</dbReference>
<evidence type="ECO:0000256" key="2">
    <source>
        <dbReference type="ARBA" id="ARBA00023125"/>
    </source>
</evidence>
<dbReference type="EMBL" id="JAFBBK010000001">
    <property type="protein sequence ID" value="MBM7415438.1"/>
    <property type="molecule type" value="Genomic_DNA"/>
</dbReference>
<dbReference type="InterPro" id="IPR050109">
    <property type="entry name" value="HTH-type_TetR-like_transc_reg"/>
</dbReference>
<keyword evidence="2 4" id="KW-0238">DNA-binding</keyword>
<dbReference type="InterPro" id="IPR036271">
    <property type="entry name" value="Tet_transcr_reg_TetR-rel_C_sf"/>
</dbReference>
<evidence type="ECO:0000256" key="4">
    <source>
        <dbReference type="PROSITE-ProRule" id="PRU00335"/>
    </source>
</evidence>
<accession>A0ABS2KU27</accession>
<dbReference type="InterPro" id="IPR001647">
    <property type="entry name" value="HTH_TetR"/>
</dbReference>
<keyword evidence="1" id="KW-0805">Transcription regulation</keyword>
<organism evidence="6 7">
    <name type="scientific">Rhodococcoides corynebacterioides</name>
    <dbReference type="NCBI Taxonomy" id="53972"/>
    <lineage>
        <taxon>Bacteria</taxon>
        <taxon>Bacillati</taxon>
        <taxon>Actinomycetota</taxon>
        <taxon>Actinomycetes</taxon>
        <taxon>Mycobacteriales</taxon>
        <taxon>Nocardiaceae</taxon>
        <taxon>Rhodococcoides</taxon>
    </lineage>
</organism>
<dbReference type="SUPFAM" id="SSF46689">
    <property type="entry name" value="Homeodomain-like"/>
    <property type="match status" value="1"/>
</dbReference>
<evidence type="ECO:0000256" key="3">
    <source>
        <dbReference type="ARBA" id="ARBA00023163"/>
    </source>
</evidence>
<dbReference type="RefSeq" id="WP_204868483.1">
    <property type="nucleotide sequence ID" value="NZ_JAFBBK010000001.1"/>
</dbReference>
<dbReference type="Gene3D" id="1.10.357.10">
    <property type="entry name" value="Tetracycline Repressor, domain 2"/>
    <property type="match status" value="1"/>
</dbReference>
<keyword evidence="7" id="KW-1185">Reference proteome</keyword>